<gene>
    <name evidence="2" type="ORF">RNC47_05810</name>
</gene>
<protein>
    <submittedName>
        <fullName evidence="2">VOC family protein</fullName>
    </submittedName>
</protein>
<comment type="caution">
    <text evidence="2">The sequence shown here is derived from an EMBL/GenBank/DDBJ whole genome shotgun (WGS) entry which is preliminary data.</text>
</comment>
<keyword evidence="3" id="KW-1185">Reference proteome</keyword>
<dbReference type="PROSITE" id="PS51819">
    <property type="entry name" value="VOC"/>
    <property type="match status" value="1"/>
</dbReference>
<dbReference type="CDD" id="cd06587">
    <property type="entry name" value="VOC"/>
    <property type="match status" value="1"/>
</dbReference>
<dbReference type="InterPro" id="IPR004360">
    <property type="entry name" value="Glyas_Fos-R_dOase_dom"/>
</dbReference>
<proteinExistence type="predicted"/>
<reference evidence="3" key="1">
    <citation type="submission" date="2023-07" db="EMBL/GenBank/DDBJ databases">
        <title>30 novel species of actinomycetes from the DSMZ collection.</title>
        <authorList>
            <person name="Nouioui I."/>
        </authorList>
    </citation>
    <scope>NUCLEOTIDE SEQUENCE [LARGE SCALE GENOMIC DNA]</scope>
    <source>
        <strain evidence="3">DSM 44918</strain>
    </source>
</reference>
<dbReference type="InterPro" id="IPR037523">
    <property type="entry name" value="VOC_core"/>
</dbReference>
<dbReference type="InterPro" id="IPR029068">
    <property type="entry name" value="Glyas_Bleomycin-R_OHBP_Dase"/>
</dbReference>
<dbReference type="Gene3D" id="3.10.180.10">
    <property type="entry name" value="2,3-Dihydroxybiphenyl 1,2-Dioxygenase, domain 1"/>
    <property type="match status" value="1"/>
</dbReference>
<accession>A0ABU2LJU6</accession>
<sequence length="133" mass="14453">MHLDSPAVVLDVRDPDASRDFLIKHLGFTVATAGEAAGRGFTALAHPDHALRIIVRQLAAGATPPDFESLQIGFLVTGVDEHWARLKDTMDIVEPIHTLALDIAEPSQAVAYERAFRIADPNGIGYRLIEFVA</sequence>
<feature type="domain" description="VOC" evidence="1">
    <location>
        <begin position="2"/>
        <end position="131"/>
    </location>
</feature>
<dbReference type="RefSeq" id="WP_311596078.1">
    <property type="nucleotide sequence ID" value="NZ_JAVREM010000003.1"/>
</dbReference>
<dbReference type="EMBL" id="JAVREM010000003">
    <property type="protein sequence ID" value="MDT0317859.1"/>
    <property type="molecule type" value="Genomic_DNA"/>
</dbReference>
<evidence type="ECO:0000259" key="1">
    <source>
        <dbReference type="PROSITE" id="PS51819"/>
    </source>
</evidence>
<dbReference type="Proteomes" id="UP001183420">
    <property type="component" value="Unassembled WGS sequence"/>
</dbReference>
<dbReference type="Pfam" id="PF00903">
    <property type="entry name" value="Glyoxalase"/>
    <property type="match status" value="1"/>
</dbReference>
<dbReference type="SUPFAM" id="SSF54593">
    <property type="entry name" value="Glyoxalase/Bleomycin resistance protein/Dihydroxybiphenyl dioxygenase"/>
    <property type="match status" value="1"/>
</dbReference>
<evidence type="ECO:0000313" key="2">
    <source>
        <dbReference type="EMBL" id="MDT0317859.1"/>
    </source>
</evidence>
<evidence type="ECO:0000313" key="3">
    <source>
        <dbReference type="Proteomes" id="UP001183420"/>
    </source>
</evidence>
<name>A0ABU2LJU6_9ACTN</name>
<organism evidence="2 3">
    <name type="scientific">Streptomyces millisiae</name>
    <dbReference type="NCBI Taxonomy" id="3075542"/>
    <lineage>
        <taxon>Bacteria</taxon>
        <taxon>Bacillati</taxon>
        <taxon>Actinomycetota</taxon>
        <taxon>Actinomycetes</taxon>
        <taxon>Kitasatosporales</taxon>
        <taxon>Streptomycetaceae</taxon>
        <taxon>Streptomyces</taxon>
    </lineage>
</organism>